<organism evidence="2 3">
    <name type="scientific">Pleurodeles waltl</name>
    <name type="common">Iberian ribbed newt</name>
    <dbReference type="NCBI Taxonomy" id="8319"/>
    <lineage>
        <taxon>Eukaryota</taxon>
        <taxon>Metazoa</taxon>
        <taxon>Chordata</taxon>
        <taxon>Craniata</taxon>
        <taxon>Vertebrata</taxon>
        <taxon>Euteleostomi</taxon>
        <taxon>Amphibia</taxon>
        <taxon>Batrachia</taxon>
        <taxon>Caudata</taxon>
        <taxon>Salamandroidea</taxon>
        <taxon>Salamandridae</taxon>
        <taxon>Pleurodelinae</taxon>
        <taxon>Pleurodeles</taxon>
    </lineage>
</organism>
<feature type="compositionally biased region" description="Basic and acidic residues" evidence="1">
    <location>
        <begin position="9"/>
        <end position="28"/>
    </location>
</feature>
<name>A0AAV7WTK1_PLEWA</name>
<evidence type="ECO:0000313" key="2">
    <source>
        <dbReference type="EMBL" id="KAJ1216002.1"/>
    </source>
</evidence>
<feature type="compositionally biased region" description="Basic residues" evidence="1">
    <location>
        <begin position="80"/>
        <end position="89"/>
    </location>
</feature>
<keyword evidence="3" id="KW-1185">Reference proteome</keyword>
<dbReference type="EMBL" id="JANPWB010000001">
    <property type="protein sequence ID" value="KAJ1216002.1"/>
    <property type="molecule type" value="Genomic_DNA"/>
</dbReference>
<sequence>MDAATTAVRRKDAKEERVFKPMQNERRGGGFSLGGEDVAATQNRRTRLESKPGRKREPEEVLSKSRVQTEEGDWEERRSKQTGHAHGRA</sequence>
<evidence type="ECO:0000256" key="1">
    <source>
        <dbReference type="SAM" id="MobiDB-lite"/>
    </source>
</evidence>
<reference evidence="2" key="1">
    <citation type="journal article" date="2022" name="bioRxiv">
        <title>Sequencing and chromosome-scale assembly of the giantPleurodeles waltlgenome.</title>
        <authorList>
            <person name="Brown T."/>
            <person name="Elewa A."/>
            <person name="Iarovenko S."/>
            <person name="Subramanian E."/>
            <person name="Araus A.J."/>
            <person name="Petzold A."/>
            <person name="Susuki M."/>
            <person name="Suzuki K.-i.T."/>
            <person name="Hayashi T."/>
            <person name="Toyoda A."/>
            <person name="Oliveira C."/>
            <person name="Osipova E."/>
            <person name="Leigh N.D."/>
            <person name="Simon A."/>
            <person name="Yun M.H."/>
        </authorList>
    </citation>
    <scope>NUCLEOTIDE SEQUENCE</scope>
    <source>
        <strain evidence="2">20211129_DDA</strain>
        <tissue evidence="2">Liver</tissue>
    </source>
</reference>
<dbReference type="Proteomes" id="UP001066276">
    <property type="component" value="Chromosome 1_1"/>
</dbReference>
<feature type="region of interest" description="Disordered" evidence="1">
    <location>
        <begin position="1"/>
        <end position="89"/>
    </location>
</feature>
<gene>
    <name evidence="2" type="ORF">NDU88_003608</name>
</gene>
<evidence type="ECO:0000313" key="3">
    <source>
        <dbReference type="Proteomes" id="UP001066276"/>
    </source>
</evidence>
<accession>A0AAV7WTK1</accession>
<comment type="caution">
    <text evidence="2">The sequence shown here is derived from an EMBL/GenBank/DDBJ whole genome shotgun (WGS) entry which is preliminary data.</text>
</comment>
<proteinExistence type="predicted"/>
<dbReference type="AlphaFoldDB" id="A0AAV7WTK1"/>
<feature type="compositionally biased region" description="Basic and acidic residues" evidence="1">
    <location>
        <begin position="46"/>
        <end position="79"/>
    </location>
</feature>
<protein>
    <submittedName>
        <fullName evidence="2">Uncharacterized protein</fullName>
    </submittedName>
</protein>